<keyword evidence="2" id="KW-1185">Reference proteome</keyword>
<reference evidence="1 2" key="1">
    <citation type="submission" date="2021-06" db="EMBL/GenBank/DDBJ databases">
        <authorList>
            <person name="Kallberg Y."/>
            <person name="Tangrot J."/>
            <person name="Rosling A."/>
        </authorList>
    </citation>
    <scope>NUCLEOTIDE SEQUENCE [LARGE SCALE GENOMIC DNA]</scope>
    <source>
        <strain evidence="1 2">120-4 pot B 10/14</strain>
    </source>
</reference>
<accession>A0ABN7XKU3</accession>
<protein>
    <submittedName>
        <fullName evidence="1">7937_t:CDS:1</fullName>
    </submittedName>
</protein>
<name>A0ABN7XKU3_GIGMA</name>
<dbReference type="SUPFAM" id="SSF81901">
    <property type="entry name" value="HCP-like"/>
    <property type="match status" value="1"/>
</dbReference>
<feature type="non-terminal residue" evidence="1">
    <location>
        <position position="98"/>
    </location>
</feature>
<dbReference type="Gene3D" id="1.25.40.10">
    <property type="entry name" value="Tetratricopeptide repeat domain"/>
    <property type="match status" value="1"/>
</dbReference>
<comment type="caution">
    <text evidence="1">The sequence shown here is derived from an EMBL/GenBank/DDBJ whole genome shotgun (WGS) entry which is preliminary data.</text>
</comment>
<dbReference type="InterPro" id="IPR011990">
    <property type="entry name" value="TPR-like_helical_dom_sf"/>
</dbReference>
<dbReference type="EMBL" id="CAJVQB010144538">
    <property type="protein sequence ID" value="CAG8854968.1"/>
    <property type="molecule type" value="Genomic_DNA"/>
</dbReference>
<feature type="non-terminal residue" evidence="1">
    <location>
        <position position="1"/>
    </location>
</feature>
<sequence length="98" mass="11574">FLNDHKRRRNLDKYSEKRLAIETKNRNFLENSYKVNVSITYWYAYYLYEGIGGFEDKDKASELYKVAADKENASAQLRYAFAIKDEDIPTFIDLSAKN</sequence>
<evidence type="ECO:0000313" key="1">
    <source>
        <dbReference type="EMBL" id="CAG8854968.1"/>
    </source>
</evidence>
<dbReference type="Proteomes" id="UP000789901">
    <property type="component" value="Unassembled WGS sequence"/>
</dbReference>
<organism evidence="1 2">
    <name type="scientific">Gigaspora margarita</name>
    <dbReference type="NCBI Taxonomy" id="4874"/>
    <lineage>
        <taxon>Eukaryota</taxon>
        <taxon>Fungi</taxon>
        <taxon>Fungi incertae sedis</taxon>
        <taxon>Mucoromycota</taxon>
        <taxon>Glomeromycotina</taxon>
        <taxon>Glomeromycetes</taxon>
        <taxon>Diversisporales</taxon>
        <taxon>Gigasporaceae</taxon>
        <taxon>Gigaspora</taxon>
    </lineage>
</organism>
<proteinExistence type="predicted"/>
<evidence type="ECO:0000313" key="2">
    <source>
        <dbReference type="Proteomes" id="UP000789901"/>
    </source>
</evidence>
<gene>
    <name evidence="1" type="ORF">GMARGA_LOCUS43789</name>
</gene>